<comment type="caution">
    <text evidence="2">The sequence shown here is derived from an EMBL/GenBank/DDBJ whole genome shotgun (WGS) entry which is preliminary data.</text>
</comment>
<keyword evidence="3" id="KW-1185">Reference proteome</keyword>
<dbReference type="Proteomes" id="UP000324241">
    <property type="component" value="Unassembled WGS sequence"/>
</dbReference>
<evidence type="ECO:0000313" key="2">
    <source>
        <dbReference type="EMBL" id="THC87983.1"/>
    </source>
</evidence>
<reference evidence="2 3" key="1">
    <citation type="submission" date="2019-03" db="EMBL/GenBank/DDBJ databases">
        <title>The genome sequence of a newly discovered highly antifungal drug resistant Aspergillus species, Aspergillus tanneri NIH 1004.</title>
        <authorList>
            <person name="Mounaud S."/>
            <person name="Singh I."/>
            <person name="Joardar V."/>
            <person name="Pakala S."/>
            <person name="Pakala S."/>
            <person name="Venepally P."/>
            <person name="Hoover J."/>
            <person name="Nierman W."/>
            <person name="Chung J."/>
            <person name="Losada L."/>
        </authorList>
    </citation>
    <scope>NUCLEOTIDE SEQUENCE [LARGE SCALE GENOMIC DNA]</scope>
    <source>
        <strain evidence="2 3">NIH1004</strain>
    </source>
</reference>
<evidence type="ECO:0000313" key="1">
    <source>
        <dbReference type="EMBL" id="KAA8647119.1"/>
    </source>
</evidence>
<dbReference type="VEuPathDB" id="FungiDB:EYZ11_012570"/>
<gene>
    <name evidence="1" type="ORF">ATNIH1004_005802</name>
    <name evidence="2" type="ORF">EYZ11_012570</name>
</gene>
<protein>
    <submittedName>
        <fullName evidence="2">Uncharacterized protein</fullName>
    </submittedName>
</protein>
<dbReference type="AlphaFoldDB" id="A0A4S3IZX3"/>
<evidence type="ECO:0000313" key="3">
    <source>
        <dbReference type="Proteomes" id="UP000308092"/>
    </source>
</evidence>
<evidence type="ECO:0000313" key="4">
    <source>
        <dbReference type="Proteomes" id="UP000324241"/>
    </source>
</evidence>
<dbReference type="RefSeq" id="XP_033426480.1">
    <property type="nucleotide sequence ID" value="XM_033570448.1"/>
</dbReference>
<dbReference type="GeneID" id="54328504"/>
<dbReference type="EMBL" id="QUQM01000004">
    <property type="protein sequence ID" value="KAA8647119.1"/>
    <property type="molecule type" value="Genomic_DNA"/>
</dbReference>
<accession>A0A4S3IZX3</accession>
<name>A0A4S3IZX3_9EURO</name>
<proteinExistence type="predicted"/>
<dbReference type="Proteomes" id="UP000308092">
    <property type="component" value="Unassembled WGS sequence"/>
</dbReference>
<organism evidence="2 3">
    <name type="scientific">Aspergillus tanneri</name>
    <dbReference type="NCBI Taxonomy" id="1220188"/>
    <lineage>
        <taxon>Eukaryota</taxon>
        <taxon>Fungi</taxon>
        <taxon>Dikarya</taxon>
        <taxon>Ascomycota</taxon>
        <taxon>Pezizomycotina</taxon>
        <taxon>Eurotiomycetes</taxon>
        <taxon>Eurotiomycetidae</taxon>
        <taxon>Eurotiales</taxon>
        <taxon>Aspergillaceae</taxon>
        <taxon>Aspergillus</taxon>
        <taxon>Aspergillus subgen. Circumdati</taxon>
    </lineage>
</organism>
<dbReference type="EMBL" id="SOSA01000971">
    <property type="protein sequence ID" value="THC87983.1"/>
    <property type="molecule type" value="Genomic_DNA"/>
</dbReference>
<reference evidence="1 4" key="2">
    <citation type="submission" date="2019-08" db="EMBL/GenBank/DDBJ databases">
        <title>The genome sequence of a newly discovered highly antifungal drug resistant Aspergillus species, Aspergillus tanneri NIH 1004.</title>
        <authorList>
            <person name="Mounaud S."/>
            <person name="Singh I."/>
            <person name="Joardar V."/>
            <person name="Pakala S."/>
            <person name="Pakala S."/>
            <person name="Venepally P."/>
            <person name="Chung J.K."/>
            <person name="Losada L."/>
            <person name="Nierman W.C."/>
        </authorList>
    </citation>
    <scope>NUCLEOTIDE SEQUENCE [LARGE SCALE GENOMIC DNA]</scope>
    <source>
        <strain evidence="1 4">NIH1004</strain>
    </source>
</reference>
<sequence>MTASLMRLDHIVPFTRRHKKGLRDFLLTSPVPMAKDPYVAEVFTLFLMDEIIQPVTTPEKTPVSSRTSLSWHSDIIAKHFRVVIGQNGMNMAS</sequence>